<protein>
    <submittedName>
        <fullName evidence="2">Uncharacterized protein</fullName>
    </submittedName>
</protein>
<gene>
    <name evidence="2" type="ORF">CALCODRAFT_506085</name>
</gene>
<name>A0A165J837_9BASI</name>
<accession>A0A165J837</accession>
<dbReference type="OrthoDB" id="3267672at2759"/>
<evidence type="ECO:0000256" key="1">
    <source>
        <dbReference type="SAM" id="MobiDB-lite"/>
    </source>
</evidence>
<dbReference type="InParanoid" id="A0A165J837"/>
<dbReference type="EMBL" id="KV423922">
    <property type="protein sequence ID" value="KZT61498.1"/>
    <property type="molecule type" value="Genomic_DNA"/>
</dbReference>
<reference evidence="2 3" key="1">
    <citation type="journal article" date="2016" name="Mol. Biol. Evol.">
        <title>Comparative Genomics of Early-Diverging Mushroom-Forming Fungi Provides Insights into the Origins of Lignocellulose Decay Capabilities.</title>
        <authorList>
            <person name="Nagy L.G."/>
            <person name="Riley R."/>
            <person name="Tritt A."/>
            <person name="Adam C."/>
            <person name="Daum C."/>
            <person name="Floudas D."/>
            <person name="Sun H."/>
            <person name="Yadav J.S."/>
            <person name="Pangilinan J."/>
            <person name="Larsson K.H."/>
            <person name="Matsuura K."/>
            <person name="Barry K."/>
            <person name="Labutti K."/>
            <person name="Kuo R."/>
            <person name="Ohm R.A."/>
            <person name="Bhattacharya S.S."/>
            <person name="Shirouzu T."/>
            <person name="Yoshinaga Y."/>
            <person name="Martin F.M."/>
            <person name="Grigoriev I.V."/>
            <person name="Hibbett D.S."/>
        </authorList>
    </citation>
    <scope>NUCLEOTIDE SEQUENCE [LARGE SCALE GENOMIC DNA]</scope>
    <source>
        <strain evidence="2 3">HHB12733</strain>
    </source>
</reference>
<keyword evidence="3" id="KW-1185">Reference proteome</keyword>
<evidence type="ECO:0000313" key="2">
    <source>
        <dbReference type="EMBL" id="KZT61498.1"/>
    </source>
</evidence>
<proteinExistence type="predicted"/>
<dbReference type="Proteomes" id="UP000076842">
    <property type="component" value="Unassembled WGS sequence"/>
</dbReference>
<feature type="region of interest" description="Disordered" evidence="1">
    <location>
        <begin position="82"/>
        <end position="128"/>
    </location>
</feature>
<dbReference type="AlphaFoldDB" id="A0A165J837"/>
<sequence>MTEVAPNMALISEDTERAIQEAIESASPALIEQYIDYLNMPEEIASLPYYRQSKAWISRAKFGQFLRALAGQPDSPLKVVSTAQKRPVPPSPTTSVLSTTGGIQGTAAASQGDRNKRQKPQNNGPQKDLLKVTSRLTETTAYLVDLSSQSAPLNKERKPITIDTWLRQEDQDSWLTVSNGNHSRKGVQVPLLGATECRTVAMKCRGVVACSEFDPALLEGYERRDNDLEKHQALLEAQELQRATEAATPCSVLASYYCAVTQSACPKSGCLGSAQMVRFTECAVPKQGKFWYISCSQTTPLERQHHCLYYIPTHINENELLKLFNGEGSTLEGLESFLGKHCTQIFHPTTGLKQKSCKSKPSHEAKQAAIQAYQSTGGIAAKPSTVDSGPTTLVLLGESLSQKYPSWHDRRRLQEFVGSQRLEEAPLGLEWMEGVLTTGRHNPCC</sequence>
<evidence type="ECO:0000313" key="3">
    <source>
        <dbReference type="Proteomes" id="UP000076842"/>
    </source>
</evidence>
<organism evidence="2 3">
    <name type="scientific">Calocera cornea HHB12733</name>
    <dbReference type="NCBI Taxonomy" id="1353952"/>
    <lineage>
        <taxon>Eukaryota</taxon>
        <taxon>Fungi</taxon>
        <taxon>Dikarya</taxon>
        <taxon>Basidiomycota</taxon>
        <taxon>Agaricomycotina</taxon>
        <taxon>Dacrymycetes</taxon>
        <taxon>Dacrymycetales</taxon>
        <taxon>Dacrymycetaceae</taxon>
        <taxon>Calocera</taxon>
    </lineage>
</organism>